<evidence type="ECO:0000313" key="2">
    <source>
        <dbReference type="Proteomes" id="UP000017127"/>
    </source>
</evidence>
<reference evidence="1 2" key="1">
    <citation type="journal article" date="2013" name="Front. Microbiol.">
        <title>Comparative genomic analyses of the cyanobacterium, Lyngbya aestuarii BL J, a powerful hydrogen producer.</title>
        <authorList>
            <person name="Kothari A."/>
            <person name="Vaughn M."/>
            <person name="Garcia-Pichel F."/>
        </authorList>
    </citation>
    <scope>NUCLEOTIDE SEQUENCE [LARGE SCALE GENOMIC DNA]</scope>
    <source>
        <strain evidence="1 2">BL J</strain>
    </source>
</reference>
<dbReference type="EMBL" id="AUZM01000001">
    <property type="protein sequence ID" value="ERT09989.1"/>
    <property type="molecule type" value="Genomic_DNA"/>
</dbReference>
<organism evidence="1 2">
    <name type="scientific">Lyngbya aestuarii BL J</name>
    <dbReference type="NCBI Taxonomy" id="1348334"/>
    <lineage>
        <taxon>Bacteria</taxon>
        <taxon>Bacillati</taxon>
        <taxon>Cyanobacteriota</taxon>
        <taxon>Cyanophyceae</taxon>
        <taxon>Oscillatoriophycideae</taxon>
        <taxon>Oscillatoriales</taxon>
        <taxon>Microcoleaceae</taxon>
        <taxon>Lyngbya</taxon>
    </lineage>
</organism>
<evidence type="ECO:0000313" key="1">
    <source>
        <dbReference type="EMBL" id="ERT09989.1"/>
    </source>
</evidence>
<keyword evidence="2" id="KW-1185">Reference proteome</keyword>
<sequence>MAIAMITALSLQAHAKSQNRQLAANLESDFESLTECKTSEMKISNQVGQ</sequence>
<name>U7QPU2_9CYAN</name>
<protein>
    <submittedName>
        <fullName evidence="1">Uncharacterized protein</fullName>
    </submittedName>
</protein>
<dbReference type="AlphaFoldDB" id="U7QPU2"/>
<dbReference type="Proteomes" id="UP000017127">
    <property type="component" value="Unassembled WGS sequence"/>
</dbReference>
<gene>
    <name evidence="1" type="ORF">M595_0047</name>
</gene>
<accession>U7QPU2</accession>
<comment type="caution">
    <text evidence="1">The sequence shown here is derived from an EMBL/GenBank/DDBJ whole genome shotgun (WGS) entry which is preliminary data.</text>
</comment>
<proteinExistence type="predicted"/>